<feature type="region of interest" description="Disordered" evidence="1">
    <location>
        <begin position="1"/>
        <end position="59"/>
    </location>
</feature>
<dbReference type="Proteomes" id="UP001631993">
    <property type="component" value="Unassembled WGS sequence"/>
</dbReference>
<dbReference type="RefSeq" id="WP_369277463.1">
    <property type="nucleotide sequence ID" value="NZ_JBJVMW010000011.1"/>
</dbReference>
<feature type="region of interest" description="Disordered" evidence="1">
    <location>
        <begin position="130"/>
        <end position="153"/>
    </location>
</feature>
<evidence type="ECO:0000313" key="3">
    <source>
        <dbReference type="Proteomes" id="UP001631993"/>
    </source>
</evidence>
<dbReference type="EMBL" id="JBJVNE010000011">
    <property type="protein sequence ID" value="MFM9649142.1"/>
    <property type="molecule type" value="Genomic_DNA"/>
</dbReference>
<evidence type="ECO:0000256" key="1">
    <source>
        <dbReference type="SAM" id="MobiDB-lite"/>
    </source>
</evidence>
<reference evidence="2 3" key="1">
    <citation type="submission" date="2024-12" db="EMBL/GenBank/DDBJ databases">
        <title>Forecasting of Potato common scab and diversities of Pathogenic streptomyces spp. in china.</title>
        <authorList>
            <person name="Handique U."/>
            <person name="Wu J."/>
        </authorList>
    </citation>
    <scope>NUCLEOTIDE SEQUENCE [LARGE SCALE GENOMIC DNA]</scope>
    <source>
        <strain evidence="2 3">ZRIMU1585</strain>
    </source>
</reference>
<sequence length="173" mass="18347">MTTATSPLSSATGRSQPQESLFAWLEPAVTPPPAAAAAEKPAPAPQITPPREPPAVKEEAPDLAHVWVVAAEVEVTPKIASVADYRGSFKAAEGMRIDALEVYCKGCRRPYDEVKGTDCAAKIDNTHLIGGDQSKRAKRKVPTPPTNARIIPGGTINRRGIGAYVSGVSRPKR</sequence>
<evidence type="ECO:0000313" key="2">
    <source>
        <dbReference type="EMBL" id="MFM9649142.1"/>
    </source>
</evidence>
<protein>
    <submittedName>
        <fullName evidence="2">Uncharacterized protein</fullName>
    </submittedName>
</protein>
<gene>
    <name evidence="2" type="ORF">ACKI1S_23720</name>
</gene>
<comment type="caution">
    <text evidence="2">The sequence shown here is derived from an EMBL/GenBank/DDBJ whole genome shotgun (WGS) entry which is preliminary data.</text>
</comment>
<feature type="compositionally biased region" description="Polar residues" evidence="1">
    <location>
        <begin position="1"/>
        <end position="19"/>
    </location>
</feature>
<proteinExistence type="predicted"/>
<organism evidence="2 3">
    <name type="scientific">Streptomyces galilaeus</name>
    <dbReference type="NCBI Taxonomy" id="33899"/>
    <lineage>
        <taxon>Bacteria</taxon>
        <taxon>Bacillati</taxon>
        <taxon>Actinomycetota</taxon>
        <taxon>Actinomycetes</taxon>
        <taxon>Kitasatosporales</taxon>
        <taxon>Streptomycetaceae</taxon>
        <taxon>Streptomyces</taxon>
    </lineage>
</organism>
<accession>A0ABW9IMF4</accession>
<feature type="compositionally biased region" description="Pro residues" evidence="1">
    <location>
        <begin position="42"/>
        <end position="53"/>
    </location>
</feature>
<keyword evidence="3" id="KW-1185">Reference proteome</keyword>
<name>A0ABW9IMF4_STRGJ</name>